<keyword evidence="6 25" id="KW-1003">Cell membrane</keyword>
<dbReference type="PROSITE" id="PS00010">
    <property type="entry name" value="ASX_HYDROXYL"/>
    <property type="match status" value="1"/>
</dbReference>
<evidence type="ECO:0000256" key="16">
    <source>
        <dbReference type="ARBA" id="ARBA00022837"/>
    </source>
</evidence>
<keyword evidence="18 26" id="KW-1133">Transmembrane helix</keyword>
<dbReference type="GO" id="GO:0005576">
    <property type="term" value="C:extracellular region"/>
    <property type="evidence" value="ECO:0007669"/>
    <property type="project" value="UniProtKB-SubCell"/>
</dbReference>
<evidence type="ECO:0000256" key="22">
    <source>
        <dbReference type="PROSITE-ProRule" id="PRU00043"/>
    </source>
</evidence>
<dbReference type="Gene3D" id="3.30.505.10">
    <property type="entry name" value="SH2 domain"/>
    <property type="match status" value="1"/>
</dbReference>
<dbReference type="FunFam" id="2.60.40.60:FF:000275">
    <property type="entry name" value="Si:dkey-30k22.7"/>
    <property type="match status" value="2"/>
</dbReference>
<dbReference type="InterPro" id="IPR015919">
    <property type="entry name" value="Cadherin-like_sf"/>
</dbReference>
<evidence type="ECO:0000259" key="32">
    <source>
        <dbReference type="PROSITE" id="PS50835"/>
    </source>
</evidence>
<dbReference type="CDD" id="cd00173">
    <property type="entry name" value="SH2"/>
    <property type="match status" value="1"/>
</dbReference>
<evidence type="ECO:0000256" key="27">
    <source>
        <dbReference type="SAM" id="SignalP"/>
    </source>
</evidence>
<evidence type="ECO:0000256" key="17">
    <source>
        <dbReference type="ARBA" id="ARBA00022889"/>
    </source>
</evidence>
<keyword evidence="24" id="KW-0727">SH2 domain</keyword>
<dbReference type="InterPro" id="IPR036465">
    <property type="entry name" value="vWFA_dom_sf"/>
</dbReference>
<proteinExistence type="inferred from homology"/>
<evidence type="ECO:0000256" key="6">
    <source>
        <dbReference type="ARBA" id="ARBA00022475"/>
    </source>
</evidence>
<dbReference type="Pfam" id="PF00017">
    <property type="entry name" value="SH2"/>
    <property type="match status" value="1"/>
</dbReference>
<keyword evidence="20 23" id="KW-1015">Disulfide bond</keyword>
<feature type="domain" description="Cadherin" evidence="31">
    <location>
        <begin position="1310"/>
        <end position="1418"/>
    </location>
</feature>
<keyword evidence="19 25" id="KW-0472">Membrane</keyword>
<comment type="caution">
    <text evidence="23">Lacks conserved residue(s) required for the propagation of feature annotation.</text>
</comment>
<dbReference type="FunFam" id="2.60.40.60:FF:000032">
    <property type="entry name" value="FAT atypical cadherin 1"/>
    <property type="match status" value="1"/>
</dbReference>
<keyword evidence="25" id="KW-0256">Endoplasmic reticulum</keyword>
<feature type="domain" description="Cadherin" evidence="31">
    <location>
        <begin position="1419"/>
        <end position="1523"/>
    </location>
</feature>
<evidence type="ECO:0000256" key="7">
    <source>
        <dbReference type="ARBA" id="ARBA00022525"/>
    </source>
</evidence>
<comment type="subcellular location">
    <molecule>Sonic hedgehog protein</molecule>
    <subcellularLocation>
        <location evidence="25">Endoplasmic reticulum membrane</location>
    </subcellularLocation>
    <subcellularLocation>
        <location evidence="25">Golgi apparatus membrane</location>
    </subcellularLocation>
</comment>
<dbReference type="PANTHER" id="PTHR24026:SF126">
    <property type="entry name" value="PROTOCADHERIN FAT 4"/>
    <property type="match status" value="1"/>
</dbReference>
<evidence type="ECO:0000256" key="24">
    <source>
        <dbReference type="PROSITE-ProRule" id="PRU00191"/>
    </source>
</evidence>
<feature type="domain" description="Cadherin" evidence="31">
    <location>
        <begin position="676"/>
        <end position="780"/>
    </location>
</feature>
<keyword evidence="8 23" id="KW-0245">EGF-like domain</keyword>
<gene>
    <name evidence="33" type="ORF">pdam_00009511</name>
</gene>
<comment type="similarity">
    <text evidence="4 25">Belongs to the hedgehog family.</text>
</comment>
<feature type="domain" description="Cadherin" evidence="31">
    <location>
        <begin position="568"/>
        <end position="670"/>
    </location>
</feature>
<evidence type="ECO:0000256" key="1">
    <source>
        <dbReference type="ARBA" id="ARBA00004167"/>
    </source>
</evidence>
<evidence type="ECO:0000259" key="30">
    <source>
        <dbReference type="PROSITE" id="PS50234"/>
    </source>
</evidence>
<dbReference type="PROSITE" id="PS50234">
    <property type="entry name" value="VWFA"/>
    <property type="match status" value="1"/>
</dbReference>
<evidence type="ECO:0000256" key="8">
    <source>
        <dbReference type="ARBA" id="ARBA00022536"/>
    </source>
</evidence>
<keyword evidence="12 25" id="KW-0732">Signal</keyword>
<dbReference type="FunFam" id="2.10.25.10:FF:000472">
    <property type="entry name" value="Uncharacterized protein, isoform A"/>
    <property type="match status" value="1"/>
</dbReference>
<dbReference type="PRINTS" id="PR00632">
    <property type="entry name" value="SONICHHOG"/>
</dbReference>
<reference evidence="33 34" key="1">
    <citation type="journal article" date="2018" name="Sci. Rep.">
        <title>Comparative analysis of the Pocillopora damicornis genome highlights role of immune system in coral evolution.</title>
        <authorList>
            <person name="Cunning R."/>
            <person name="Bay R.A."/>
            <person name="Gillette P."/>
            <person name="Baker A.C."/>
            <person name="Traylor-Knowles N."/>
        </authorList>
    </citation>
    <scope>NUCLEOTIDE SEQUENCE [LARGE SCALE GENOMIC DNA]</scope>
    <source>
        <strain evidence="33">RSMAS</strain>
        <tissue evidence="33">Whole animal</tissue>
    </source>
</reference>
<dbReference type="InterPro" id="IPR001881">
    <property type="entry name" value="EGF-like_Ca-bd_dom"/>
</dbReference>
<evidence type="ECO:0000256" key="21">
    <source>
        <dbReference type="ARBA" id="ARBA00023180"/>
    </source>
</evidence>
<feature type="domain" description="Cadherin" evidence="31">
    <location>
        <begin position="2142"/>
        <end position="2247"/>
    </location>
</feature>
<dbReference type="FunFam" id="2.60.40.60:FF:000276">
    <property type="entry name" value="FAT atypical cadherin 2"/>
    <property type="match status" value="1"/>
</dbReference>
<feature type="domain" description="Cadherin" evidence="31">
    <location>
        <begin position="2040"/>
        <end position="2141"/>
    </location>
</feature>
<dbReference type="InterPro" id="IPR036179">
    <property type="entry name" value="Ig-like_dom_sf"/>
</dbReference>
<evidence type="ECO:0000256" key="25">
    <source>
        <dbReference type="RuleBase" id="RU280812"/>
    </source>
</evidence>
<dbReference type="SUPFAM" id="SSF48726">
    <property type="entry name" value="Immunoglobulin"/>
    <property type="match status" value="2"/>
</dbReference>
<keyword evidence="7" id="KW-0964">Secreted</keyword>
<dbReference type="InterPro" id="IPR000742">
    <property type="entry name" value="EGF"/>
</dbReference>
<dbReference type="GO" id="GO:0007267">
    <property type="term" value="P:cell-cell signaling"/>
    <property type="evidence" value="ECO:0007669"/>
    <property type="project" value="InterPro"/>
</dbReference>
<feature type="signal peptide" evidence="27">
    <location>
        <begin position="1"/>
        <end position="16"/>
    </location>
</feature>
<dbReference type="PROSITE" id="PS00232">
    <property type="entry name" value="CADHERIN_1"/>
    <property type="match status" value="11"/>
</dbReference>
<feature type="domain" description="VWFA" evidence="30">
    <location>
        <begin position="175"/>
        <end position="351"/>
    </location>
</feature>
<sequence length="3513" mass="380251">MATTIFKLLLITYISAEFVNSQLRSINQGQRYPDEAEIETCGNIRDIIRRNSARFRKILVKNTNSEIDFANDDCRRMTARAKSKLDVLGSTVRRQWSNVKLKVTLAWTDQIMPQAPISLHYEGRAVRLQTSDGDTGKLSTLAGLAVQAGFDWVHYATNSYIHASVIRDVCQTSVDLAFILDSSGSVGSYNFQKIKDFVKNVVDFFNIGSSGTHVAVVTYSTYTKLEFNLKAHHTKSAIKNAVGNINYRGGWTYTADALDYVRKNIFTTSQGMRPDQGIPKVTVLLTDGYSNGRGVSGPANQLRNHGVNIFSIGVGYNVNPAELNTIASDPDSTHVFRMSSFNDLSGWVDKLSAVSCDEGAAVSSCDDTVTTVESDTFKYFRTQFSTVANKRISVEVSDIEGISHLYASLTSSNPGPMDPASSKNESDVSPRAISLSLSASNKIVFVAVQGQHSSNKFKLSMWDALFSRDTYVASVTEEQNANVTVLNEKLSPYSYTLKYSIIEGNDGDVFSIDSNSGLIRTTKKLDRETKSSYRLTVLGQNTDNRCHKGRAVVLVNVKDTNDNSPSFPDASYSATVPEENPANTFVTMVTAMDADTGVNAQLTYSIHSGNNDKRFTINDKGEVKTTQKLNYEEKSSYTLGITAEDGGNPPKSDTTVLTVTVEDINEPPYFVKGCAQNNTCKFSVKENNNRITPLGLIQARDPDAGCSSLTYEIVTEQSQNSKVFGIDNNGEVKVLVKLDRELKPHYTAVITVQDCGSPALKVLTRIQVEVLDENDESPRFTLNSYKASVQENIAVGSTVVQISAIDADAGSNGELSYSIISGDTGAFMIDSRTGTIKSKVSFDRETKVSYSLTVRARDHGQTPQDGTATVDISILDVNDNKPVITNVPATKQVPEDKNTGEVLFVVTATDRDLGKLTVLGVNADLRYYIEKGDGQNLFNLEAKTGSLTLARKLDYETRTSYTLKIRVTDRGSPPLSSSADLTISVQDVNDNAPIFSLSSYRATVQENKAEGTSFFRVTATDLDSGSNGAITYAIVNGNNGNFFDIDGIGYLVIRNPPDYETKKQFDLIVEAADGGNPAKSVTVPVKVVIEDVNDNKPQFNQSSYNLVVSEDAAVRERIGAVFATDKDSGVRGRLLYTITGGNVGNAFTIDGNTGVLSVQSILDRETTASYTLKVEARDGGNPFKDTLVDVQITISDVNDNAPLFDRSKYGASISEAASSGTSVVTVLAQDNDIGLNKEITYDIKTGNEDGTFNLDGKTGLITLNQTLDHEKKAAYALVVTATDHGFPQLSSSVEVMVTVGDVNDNPPSFPHSLYNCTVAENLANGVAVCFVTATDPDSGLNGQLFYSITSGNDGNAFVINTATGEITTKRTLDRESIAVYNLTVKAEDGKNSRSITSLSDTTSVLVYIIDENDNGPIFDQPSYTFHVLENATISQLVGQVGAKDEDAGLNGKLTYSISAGNSGESFKIDPASGVLTVNSGLDRETKAQFALTVVAKDSGSPSLSASVVVTVIIDDVNDNPPMFSQSIFYGSIREDASTGSTVLKVEAKDDDEGPNGQLQFDLQGKGSRNFSIDSRGFIHTSTPLDYEKTSSYILTVIARDSGSPVQTASAKVNITIVNVDDNVPVFETSSAPTKVREDVAIGTRVVRLNATDADGNDLTFHIIDGNVGGAFAIQNSTGLVTVATKLDRENVAKYHLAVRATDTSGKSVNNNATIEVMDVNDNAPKFTSPSYSKDIMENLAPGQLVATVEATDKDIGDNAIISYKITSGESNKFTIDSKTGVITTSEKLDREVASSYRLVITAKDQGKPSLSSTTTVSVTVLDENDNSPEFSKPFYQASVLENTALTTNVLHVMATDLDDGSNGLVTFSVLSGNTNDAFKIDNSTGFLSVSQNLDREAVAFYSLYISASDNAPNPKRNFVRVNFTVLDKNDNSPVFVNVENFTVVENVPIGANVGLVSATDADAGSNGEIRFSIVKGNDDNAFRIDPVSGQVKVNGKIDREKTDRYTLTVMASDQGKTSMKTTQNFYVTVEDQNDNPPKFNANVFEGTVEENAAKVVDVVQVKATDADVGSNADITYRITGGNSESFFAINISAGIISTTAQLDFEKTPAFNLTVSASDSKFTTFVSVVIEVVNENDNDPSFPRPMYYANVAENSAVVTSVVTVIASDVDPFGQLTYSIESVQPGNHSDAFSIDLTSGLISTADVLDREMIDSYVITVKATDGGKPSRHGFTSVMVNVTDTNDNPPVFNSSSVTAVISEASPVSTFVTKITATDLDSGSNAEISYSIISGNEMSAFVISPNTGIITTNMKLDRENISNYALICRATDRGNNPLHSMSLIVHVTVSDVNDNAPIFDQSVYMVNVTEDVSSGTVVEEMHAVDKDVGLNGIVSYRITAGNDDGTFDIGNGTGVVTVSGKVDREKQDSHTLTITASDSGDPKQSSSVQLLIKVTDVNDNAPLFNTSSLQGAVFENSPAGTSVMRVMATDADVGENAQLMFNFTSKVYTDLFAIDSTSGEITALKSLDREKQDLYKLKISVSDHGDPRLSSSADVTITVLDVDDNCPKFVPAEYNVTISENLPFNQSIVQVTATDADVKDNEKMLYAIWQGNEGGAFTIDRHGFVRVSSAGVDREVSPTFQLVVRAGRADCGINNTGDGNTAEGGPDDRLAATAIVNLIVTDQNDNAPRFARPNYEFPLSSLNDTNIGRVQAIDDDLDSGGVVKFRLLQQIEVERKWKVTVQAYDMGTPSLNNSIDVLVTSRITCQAMVFKVTEDGMIQADTLCNFVEIPTTAKHLVGDKHQMKCSAKGNTLPQYRWMKDGRFVSNWDDLGDYVIEHVTEEDEGSYSCLATSSAGLIQSSVAYMTVNDPPKIVVHPQNSSVELGGTVTLACSATGDPLPELQWYKDNIPMVETNEIDPFKPELVLKDALAQDEARYFCEARNVAGKVRSGWATLKVFGKKALVSMTLSVTNPNQEGTCQMFDKNAFQQLLSKALKANVEVVGFSAPNRCEEHPCNSNPCKNGAVCSKQGPQYDCLCRPGWTGDHCELDVDECSGDPCFSNGACTNTAGSYNCNCTSAKTGKNCELEKKACEGNPCNGSKICALSERALHGYQCVDKELEMVMVLSVGQRGSLFDLEKQVENIIRSAPNNVNESVNARRLRRAGVELDYGACSVRVTKYQEGKVHFVLLCPPEMKPLEPQSAQRFVCGLLFDAGRSTSCGGSDSMNTPIPTTTTPPMAPMEVKLELFARDESGNDLNSAEVIDMINSGKMEELEQNGFKIEKATASYTEPSKADPPSKVGLIVGLTIGLLVLIIAVIAAGIVITKRRKKPQNFHYSLQQRAAMARKDSQESILGCDRAVKDLSRSEKHYLNVAYEENCDMSDEEGQQFMVQVDLGKSKSRKISMVCDEPYFYEKITTLEAEEMLSSLVQPGTFLVREGASGKEFILTVRAPEGGPSFRHLPFKYDKASDALLVTNFGTMDDEMSFHSMQELVSHFQVTPIAFDEDSPDVVLTHPWNKSEV</sequence>
<feature type="disulfide bond" evidence="23">
    <location>
        <begin position="3068"/>
        <end position="3077"/>
    </location>
</feature>
<evidence type="ECO:0000313" key="34">
    <source>
        <dbReference type="Proteomes" id="UP000275408"/>
    </source>
</evidence>
<dbReference type="PROSITE" id="PS00022">
    <property type="entry name" value="EGF_1"/>
    <property type="match status" value="2"/>
</dbReference>
<feature type="domain" description="EGF-like" evidence="29">
    <location>
        <begin position="3042"/>
        <end position="3078"/>
    </location>
</feature>
<keyword evidence="10 26" id="KW-0812">Transmembrane</keyword>
<comment type="subcellular location">
    <subcellularLocation>
        <location evidence="2">Cell membrane</location>
    </subcellularLocation>
    <subcellularLocation>
        <location evidence="1">Membrane</location>
        <topology evidence="1">Single-pass membrane protein</topology>
    </subcellularLocation>
    <subcellularLocation>
        <location evidence="3">Secreted</location>
    </subcellularLocation>
</comment>
<dbReference type="GO" id="GO:0008233">
    <property type="term" value="F:peptidase activity"/>
    <property type="evidence" value="ECO:0007669"/>
    <property type="project" value="UniProtKB-UniRule"/>
</dbReference>
<comment type="function">
    <molecule>Protein hedgehog</molecule>
    <text evidence="25">The C-terminal part of the hedgehog protein precursor displays an autoproteolysis activity that results in the cleavage of the full-length protein into two parts (N-product and C-product). In addition, the C-terminal part displays a cholesterol transferase activity that results by the covalent attachment of a cholesterol moiety to the C-terminal of the newly generated N-product.</text>
</comment>
<dbReference type="PRINTS" id="PR00205">
    <property type="entry name" value="CADHERIN"/>
</dbReference>
<dbReference type="GO" id="GO:0000139">
    <property type="term" value="C:Golgi membrane"/>
    <property type="evidence" value="ECO:0007669"/>
    <property type="project" value="UniProtKB-SubCell"/>
</dbReference>
<dbReference type="InterPro" id="IPR003599">
    <property type="entry name" value="Ig_sub"/>
</dbReference>
<dbReference type="GO" id="GO:0006508">
    <property type="term" value="P:proteolysis"/>
    <property type="evidence" value="ECO:0007669"/>
    <property type="project" value="UniProtKB-UniRule"/>
</dbReference>
<keyword evidence="9 25" id="KW-0645">Protease</keyword>
<dbReference type="PROSITE" id="PS50268">
    <property type="entry name" value="CADHERIN_2"/>
    <property type="match status" value="21"/>
</dbReference>
<evidence type="ECO:0000256" key="10">
    <source>
        <dbReference type="ARBA" id="ARBA00022692"/>
    </source>
</evidence>
<dbReference type="OrthoDB" id="6252479at2759"/>
<keyword evidence="5 25" id="KW-0217">Developmental protein</keyword>
<dbReference type="InterPro" id="IPR013783">
    <property type="entry name" value="Ig-like_fold"/>
</dbReference>
<dbReference type="Gene3D" id="2.60.40.60">
    <property type="entry name" value="Cadherins"/>
    <property type="match status" value="22"/>
</dbReference>
<dbReference type="InterPro" id="IPR020894">
    <property type="entry name" value="Cadherin_CS"/>
</dbReference>
<dbReference type="FunFam" id="3.40.50.410:FF:000004">
    <property type="entry name" value="collagen alpha-6(VI) chain"/>
    <property type="match status" value="1"/>
</dbReference>
<keyword evidence="17" id="KW-0130">Cell adhesion</keyword>
<feature type="domain" description="Cadherin" evidence="31">
    <location>
        <begin position="781"/>
        <end position="884"/>
    </location>
</feature>
<feature type="domain" description="Cadherin" evidence="31">
    <location>
        <begin position="1205"/>
        <end position="1309"/>
    </location>
</feature>
<evidence type="ECO:0000256" key="2">
    <source>
        <dbReference type="ARBA" id="ARBA00004236"/>
    </source>
</evidence>
<evidence type="ECO:0000256" key="12">
    <source>
        <dbReference type="ARBA" id="ARBA00022729"/>
    </source>
</evidence>
<dbReference type="InterPro" id="IPR003598">
    <property type="entry name" value="Ig_sub2"/>
</dbReference>
<feature type="domain" description="Cadherin" evidence="31">
    <location>
        <begin position="1727"/>
        <end position="1830"/>
    </location>
</feature>
<evidence type="ECO:0000256" key="3">
    <source>
        <dbReference type="ARBA" id="ARBA00004613"/>
    </source>
</evidence>
<dbReference type="EMBL" id="RCHS01000461">
    <property type="protein sequence ID" value="RMX58723.1"/>
    <property type="molecule type" value="Genomic_DNA"/>
</dbReference>
<feature type="domain" description="SH2" evidence="28">
    <location>
        <begin position="3403"/>
        <end position="3508"/>
    </location>
</feature>
<dbReference type="GO" id="GO:0005789">
    <property type="term" value="C:endoplasmic reticulum membrane"/>
    <property type="evidence" value="ECO:0007669"/>
    <property type="project" value="UniProtKB-SubCell"/>
</dbReference>
<organism evidence="33 34">
    <name type="scientific">Pocillopora damicornis</name>
    <name type="common">Cauliflower coral</name>
    <name type="synonym">Millepora damicornis</name>
    <dbReference type="NCBI Taxonomy" id="46731"/>
    <lineage>
        <taxon>Eukaryota</taxon>
        <taxon>Metazoa</taxon>
        <taxon>Cnidaria</taxon>
        <taxon>Anthozoa</taxon>
        <taxon>Hexacorallia</taxon>
        <taxon>Scleractinia</taxon>
        <taxon>Astrocoeniina</taxon>
        <taxon>Pocilloporidae</taxon>
        <taxon>Pocillopora</taxon>
    </lineage>
</organism>
<evidence type="ECO:0000259" key="29">
    <source>
        <dbReference type="PROSITE" id="PS50026"/>
    </source>
</evidence>
<dbReference type="InterPro" id="IPR002035">
    <property type="entry name" value="VWF_A"/>
</dbReference>
<keyword evidence="34" id="KW-1185">Reference proteome</keyword>
<dbReference type="CDD" id="cd11304">
    <property type="entry name" value="Cadherin_repeat"/>
    <property type="match status" value="21"/>
</dbReference>
<dbReference type="PRINTS" id="PR00453">
    <property type="entry name" value="VWFADOMAIN"/>
</dbReference>
<keyword evidence="13" id="KW-0677">Repeat</keyword>
<dbReference type="CDD" id="cd00053">
    <property type="entry name" value="EGF"/>
    <property type="match status" value="1"/>
</dbReference>
<dbReference type="PROSITE" id="PS01187">
    <property type="entry name" value="EGF_CA"/>
    <property type="match status" value="1"/>
</dbReference>
<dbReference type="SMART" id="SM00112">
    <property type="entry name" value="CA"/>
    <property type="match status" value="21"/>
</dbReference>
<dbReference type="Pfam" id="PF00028">
    <property type="entry name" value="Cadherin"/>
    <property type="match status" value="21"/>
</dbReference>
<dbReference type="SMART" id="SM00409">
    <property type="entry name" value="IG"/>
    <property type="match status" value="2"/>
</dbReference>
<feature type="domain" description="Cadherin" evidence="31">
    <location>
        <begin position="1524"/>
        <end position="1626"/>
    </location>
</feature>
<dbReference type="FunFam" id="2.60.40.60:FF:000080">
    <property type="entry name" value="FAT atypical cadherin 1"/>
    <property type="match status" value="1"/>
</dbReference>
<dbReference type="InterPro" id="IPR000320">
    <property type="entry name" value="Hedgehog_signalling_dom"/>
</dbReference>
<dbReference type="PROSITE" id="PS50001">
    <property type="entry name" value="SH2"/>
    <property type="match status" value="1"/>
</dbReference>
<keyword evidence="21" id="KW-0325">Glycoprotein</keyword>
<feature type="transmembrane region" description="Helical" evidence="26">
    <location>
        <begin position="3292"/>
        <end position="3316"/>
    </location>
</feature>
<comment type="caution">
    <text evidence="33">The sequence shown here is derived from an EMBL/GenBank/DDBJ whole genome shotgun (WGS) entry which is preliminary data.</text>
</comment>
<evidence type="ECO:0000256" key="20">
    <source>
        <dbReference type="ARBA" id="ARBA00023157"/>
    </source>
</evidence>
<dbReference type="FunFam" id="2.60.40.60:FF:000020">
    <property type="entry name" value="Dachsous cadherin-related 1b"/>
    <property type="match status" value="6"/>
</dbReference>
<feature type="chain" id="PRO_5017979901" description="Hedgehog protein" evidence="27">
    <location>
        <begin position="17"/>
        <end position="3513"/>
    </location>
</feature>
<dbReference type="SUPFAM" id="SSF55550">
    <property type="entry name" value="SH2 domain"/>
    <property type="match status" value="1"/>
</dbReference>
<feature type="domain" description="Ig-like" evidence="32">
    <location>
        <begin position="2864"/>
        <end position="2949"/>
    </location>
</feature>
<evidence type="ECO:0000256" key="14">
    <source>
        <dbReference type="ARBA" id="ARBA00022801"/>
    </source>
</evidence>
<dbReference type="InterPro" id="IPR036860">
    <property type="entry name" value="SH2_dom_sf"/>
</dbReference>
<feature type="domain" description="Cadherin" evidence="31">
    <location>
        <begin position="1627"/>
        <end position="1726"/>
    </location>
</feature>
<evidence type="ECO:0000259" key="31">
    <source>
        <dbReference type="PROSITE" id="PS50268"/>
    </source>
</evidence>
<keyword evidence="11" id="KW-0479">Metal-binding</keyword>
<evidence type="ECO:0000256" key="15">
    <source>
        <dbReference type="ARBA" id="ARBA00022813"/>
    </source>
</evidence>
<dbReference type="Pfam" id="PF01085">
    <property type="entry name" value="HH_signal"/>
    <property type="match status" value="1"/>
</dbReference>
<feature type="domain" description="Cadherin" evidence="31">
    <location>
        <begin position="467"/>
        <end position="567"/>
    </location>
</feature>
<evidence type="ECO:0000256" key="9">
    <source>
        <dbReference type="ARBA" id="ARBA00022670"/>
    </source>
</evidence>
<dbReference type="FunFam" id="2.60.40.60:FF:000024">
    <property type="entry name" value="FAT atypical cadherin 3"/>
    <property type="match status" value="1"/>
</dbReference>
<keyword evidence="14 25" id="KW-0378">Hydrolase</keyword>
<dbReference type="Pfam" id="PF00092">
    <property type="entry name" value="VWA"/>
    <property type="match status" value="1"/>
</dbReference>
<dbReference type="SMART" id="SM00181">
    <property type="entry name" value="EGF"/>
    <property type="match status" value="2"/>
</dbReference>
<keyword evidence="15 25" id="KW-0068">Autocatalytic cleavage</keyword>
<feature type="domain" description="Cadherin" evidence="31">
    <location>
        <begin position="885"/>
        <end position="995"/>
    </location>
</feature>
<dbReference type="STRING" id="46731.A0A3M6UYG4"/>
<feature type="domain" description="Cadherin" evidence="31">
    <location>
        <begin position="2564"/>
        <end position="2684"/>
    </location>
</feature>
<evidence type="ECO:0000313" key="33">
    <source>
        <dbReference type="EMBL" id="RMX58723.1"/>
    </source>
</evidence>
<dbReference type="GO" id="GO:0005509">
    <property type="term" value="F:calcium ion binding"/>
    <property type="evidence" value="ECO:0007669"/>
    <property type="project" value="UniProtKB-UniRule"/>
</dbReference>
<dbReference type="Gene3D" id="3.30.1380.10">
    <property type="match status" value="1"/>
</dbReference>
<dbReference type="Gene3D" id="3.40.50.410">
    <property type="entry name" value="von Willebrand factor, type A domain"/>
    <property type="match status" value="1"/>
</dbReference>
<dbReference type="Gene3D" id="2.60.40.10">
    <property type="entry name" value="Immunoglobulins"/>
    <property type="match status" value="2"/>
</dbReference>
<dbReference type="FunFam" id="2.60.40.60:FF:000181">
    <property type="entry name" value="Predicted protein"/>
    <property type="match status" value="3"/>
</dbReference>
<feature type="domain" description="Cadherin" evidence="31">
    <location>
        <begin position="996"/>
        <end position="1099"/>
    </location>
</feature>
<dbReference type="InterPro" id="IPR002126">
    <property type="entry name" value="Cadherin-like_dom"/>
</dbReference>
<dbReference type="InterPro" id="IPR000152">
    <property type="entry name" value="EGF-type_Asp/Asn_hydroxyl_site"/>
</dbReference>
<dbReference type="Proteomes" id="UP000275408">
    <property type="component" value="Unassembled WGS sequence"/>
</dbReference>
<feature type="domain" description="Cadherin" evidence="31">
    <location>
        <begin position="1100"/>
        <end position="1204"/>
    </location>
</feature>
<dbReference type="InterPro" id="IPR000980">
    <property type="entry name" value="SH2"/>
</dbReference>
<evidence type="ECO:0000256" key="23">
    <source>
        <dbReference type="PROSITE-ProRule" id="PRU00076"/>
    </source>
</evidence>
<dbReference type="Gene3D" id="2.10.25.10">
    <property type="entry name" value="Laminin"/>
    <property type="match status" value="2"/>
</dbReference>
<dbReference type="SMART" id="SM00327">
    <property type="entry name" value="VWA"/>
    <property type="match status" value="1"/>
</dbReference>
<dbReference type="InterPro" id="IPR009045">
    <property type="entry name" value="Zn_M74/Hedgehog-like"/>
</dbReference>
<dbReference type="SMART" id="SM00179">
    <property type="entry name" value="EGF_CA"/>
    <property type="match status" value="2"/>
</dbReference>
<feature type="domain" description="EGF-like" evidence="29">
    <location>
        <begin position="3004"/>
        <end position="3040"/>
    </location>
</feature>
<dbReference type="GO" id="GO:0007156">
    <property type="term" value="P:homophilic cell adhesion via plasma membrane adhesion molecules"/>
    <property type="evidence" value="ECO:0007669"/>
    <property type="project" value="InterPro"/>
</dbReference>
<dbReference type="PANTHER" id="PTHR24026">
    <property type="entry name" value="FAT ATYPICAL CADHERIN-RELATED"/>
    <property type="match status" value="1"/>
</dbReference>
<dbReference type="SUPFAM" id="SSF57196">
    <property type="entry name" value="EGF/Laminin"/>
    <property type="match status" value="2"/>
</dbReference>
<evidence type="ECO:0000256" key="26">
    <source>
        <dbReference type="SAM" id="Phobius"/>
    </source>
</evidence>
<dbReference type="CDD" id="cd01472">
    <property type="entry name" value="vWA_collagen"/>
    <property type="match status" value="1"/>
</dbReference>
<dbReference type="InterPro" id="IPR001657">
    <property type="entry name" value="Hedgehog"/>
</dbReference>
<feature type="disulfide bond" evidence="23">
    <location>
        <begin position="3030"/>
        <end position="3039"/>
    </location>
</feature>
<evidence type="ECO:0000256" key="13">
    <source>
        <dbReference type="ARBA" id="ARBA00022737"/>
    </source>
</evidence>
<dbReference type="CDD" id="cd00096">
    <property type="entry name" value="Ig"/>
    <property type="match status" value="1"/>
</dbReference>
<feature type="domain" description="Cadherin" evidence="31">
    <location>
        <begin position="2354"/>
        <end position="2458"/>
    </location>
</feature>
<dbReference type="InterPro" id="IPR007110">
    <property type="entry name" value="Ig-like_dom"/>
</dbReference>
<feature type="domain" description="Cadherin" evidence="31">
    <location>
        <begin position="2248"/>
        <end position="2353"/>
    </location>
</feature>
<comment type="subcellular location">
    <molecule>Protein hedgehog N-product</molecule>
    <subcellularLocation>
        <location evidence="25">Cell membrane</location>
        <topology evidence="25">Lipid-anchor</topology>
    </subcellularLocation>
</comment>
<evidence type="ECO:0000256" key="11">
    <source>
        <dbReference type="ARBA" id="ARBA00022723"/>
    </source>
</evidence>
<feature type="domain" description="Cadherin" evidence="31">
    <location>
        <begin position="1935"/>
        <end position="2039"/>
    </location>
</feature>
<evidence type="ECO:0000256" key="5">
    <source>
        <dbReference type="ARBA" id="ARBA00022473"/>
    </source>
</evidence>
<keyword evidence="16 22" id="KW-0106">Calcium</keyword>
<dbReference type="SUPFAM" id="SSF53300">
    <property type="entry name" value="vWA-like"/>
    <property type="match status" value="1"/>
</dbReference>
<feature type="domain" description="Cadherin" evidence="31">
    <location>
        <begin position="2459"/>
        <end position="2563"/>
    </location>
</feature>
<dbReference type="Pfam" id="PF13927">
    <property type="entry name" value="Ig_3"/>
    <property type="match status" value="2"/>
</dbReference>
<comment type="function">
    <molecule>Protein hedgehog N-product</molecule>
    <text evidence="25">The dually lipidated hedgehog protein N-product is a morphogen which is essential for a variety of patterning events during development.</text>
</comment>
<dbReference type="SMART" id="SM00252">
    <property type="entry name" value="SH2"/>
    <property type="match status" value="1"/>
</dbReference>
<dbReference type="SUPFAM" id="SSF49313">
    <property type="entry name" value="Cadherin-like"/>
    <property type="match status" value="22"/>
</dbReference>
<dbReference type="PROSITE" id="PS50835">
    <property type="entry name" value="IG_LIKE"/>
    <property type="match status" value="2"/>
</dbReference>
<keyword evidence="25" id="KW-0333">Golgi apparatus</keyword>
<dbReference type="PROSITE" id="PS01186">
    <property type="entry name" value="EGF_2"/>
    <property type="match status" value="1"/>
</dbReference>
<dbReference type="CDD" id="cd00054">
    <property type="entry name" value="EGF_CA"/>
    <property type="match status" value="1"/>
</dbReference>
<name>A0A3M6UYG4_POCDA</name>
<dbReference type="FunFam" id="2.60.40.60:FF:000061">
    <property type="entry name" value="FAT atypical cadherin 3"/>
    <property type="match status" value="1"/>
</dbReference>
<feature type="domain" description="Cadherin" evidence="31">
    <location>
        <begin position="1831"/>
        <end position="1935"/>
    </location>
</feature>
<dbReference type="PROSITE" id="PS50026">
    <property type="entry name" value="EGF_3"/>
    <property type="match status" value="2"/>
</dbReference>
<dbReference type="InterPro" id="IPR018097">
    <property type="entry name" value="EGF_Ca-bd_CS"/>
</dbReference>
<evidence type="ECO:0000259" key="28">
    <source>
        <dbReference type="PROSITE" id="PS50001"/>
    </source>
</evidence>
<evidence type="ECO:0000256" key="4">
    <source>
        <dbReference type="ARBA" id="ARBA00010649"/>
    </source>
</evidence>
<accession>A0A3M6UYG4</accession>
<evidence type="ECO:0000256" key="18">
    <source>
        <dbReference type="ARBA" id="ARBA00022989"/>
    </source>
</evidence>
<dbReference type="SMART" id="SM00408">
    <property type="entry name" value="IGc2"/>
    <property type="match status" value="2"/>
</dbReference>
<protein>
    <recommendedName>
        <fullName evidence="25">Hedgehog protein</fullName>
    </recommendedName>
</protein>
<dbReference type="FunFam" id="2.60.40.60:FF:000039">
    <property type="entry name" value="FAT atypical cadherin 3"/>
    <property type="match status" value="2"/>
</dbReference>
<dbReference type="SUPFAM" id="SSF55166">
    <property type="entry name" value="Hedgehog/DD-peptidase"/>
    <property type="match status" value="1"/>
</dbReference>
<evidence type="ECO:0000256" key="19">
    <source>
        <dbReference type="ARBA" id="ARBA00023136"/>
    </source>
</evidence>
<dbReference type="GO" id="GO:0005886">
    <property type="term" value="C:plasma membrane"/>
    <property type="evidence" value="ECO:0007669"/>
    <property type="project" value="UniProtKB-SubCell"/>
</dbReference>
<feature type="domain" description="Ig-like" evidence="32">
    <location>
        <begin position="2792"/>
        <end position="2856"/>
    </location>
</feature>